<dbReference type="GO" id="GO:0003724">
    <property type="term" value="F:RNA helicase activity"/>
    <property type="evidence" value="ECO:0007669"/>
    <property type="project" value="UniProtKB-EC"/>
</dbReference>
<keyword evidence="11" id="KW-1113">Inhibition of host RLR pathway by virus</keyword>
<feature type="transmembrane region" description="Helical" evidence="63">
    <location>
        <begin position="3169"/>
        <end position="3188"/>
    </location>
</feature>
<dbReference type="Pfam" id="PF01001">
    <property type="entry name" value="HCV_NS4b"/>
    <property type="match status" value="1"/>
</dbReference>
<dbReference type="InterPro" id="IPR043502">
    <property type="entry name" value="DNA/RNA_pol_sf"/>
</dbReference>
<evidence type="ECO:0000256" key="43">
    <source>
        <dbReference type="ARBA" id="ARBA00023039"/>
    </source>
</evidence>
<dbReference type="InterPro" id="IPR013192">
    <property type="entry name" value="HCV_NS5A_1a"/>
</dbReference>
<dbReference type="GO" id="GO:0055036">
    <property type="term" value="C:virion membrane"/>
    <property type="evidence" value="ECO:0007669"/>
    <property type="project" value="UniProtKB-SubCell"/>
</dbReference>
<dbReference type="Pfam" id="PF07652">
    <property type="entry name" value="Flavi_DEAD"/>
    <property type="match status" value="1"/>
</dbReference>
<dbReference type="GO" id="GO:0008270">
    <property type="term" value="F:zinc ion binding"/>
    <property type="evidence" value="ECO:0007669"/>
    <property type="project" value="InterPro"/>
</dbReference>
<evidence type="ECO:0000256" key="18">
    <source>
        <dbReference type="ARBA" id="ARBA00022581"/>
    </source>
</evidence>
<evidence type="ECO:0000256" key="55">
    <source>
        <dbReference type="ARBA" id="ARBA00023288"/>
    </source>
</evidence>
<keyword evidence="43" id="KW-1182">Viral ion channel</keyword>
<evidence type="ECO:0000256" key="63">
    <source>
        <dbReference type="SAM" id="Phobius"/>
    </source>
</evidence>
<evidence type="ECO:0000256" key="38">
    <source>
        <dbReference type="ARBA" id="ARBA00022884"/>
    </source>
</evidence>
<dbReference type="InterPro" id="IPR024347">
    <property type="entry name" value="GB_virus_envelope"/>
</dbReference>
<dbReference type="GO" id="GO:0034220">
    <property type="term" value="P:monoatomic ion transmembrane transport"/>
    <property type="evidence" value="ECO:0007669"/>
    <property type="project" value="UniProtKB-KW"/>
</dbReference>
<keyword evidence="41 63" id="KW-1133">Transmembrane helix</keyword>
<evidence type="ECO:0000256" key="45">
    <source>
        <dbReference type="ARBA" id="ARBA00023065"/>
    </source>
</evidence>
<dbReference type="Pfam" id="PF02907">
    <property type="entry name" value="Peptidase_S29"/>
    <property type="match status" value="1"/>
</dbReference>
<keyword evidence="47" id="KW-0564">Palmitate</keyword>
<keyword evidence="56" id="KW-1160">Virus entry into host cell</keyword>
<dbReference type="Pfam" id="PF08300">
    <property type="entry name" value="HCV_NS5a_1a"/>
    <property type="match status" value="1"/>
</dbReference>
<evidence type="ECO:0000256" key="32">
    <source>
        <dbReference type="ARBA" id="ARBA00022830"/>
    </source>
</evidence>
<feature type="domain" description="Peptidase C18" evidence="66">
    <location>
        <begin position="819"/>
        <end position="944"/>
    </location>
</feature>
<dbReference type="GO" id="GO:0046718">
    <property type="term" value="P:symbiont entry into host cell"/>
    <property type="evidence" value="ECO:0007669"/>
    <property type="project" value="UniProtKB-KW"/>
</dbReference>
<evidence type="ECO:0000256" key="12">
    <source>
        <dbReference type="ARBA" id="ARBA00022484"/>
    </source>
</evidence>
<evidence type="ECO:0000256" key="51">
    <source>
        <dbReference type="ARBA" id="ARBA00023200"/>
    </source>
</evidence>
<evidence type="ECO:0000256" key="44">
    <source>
        <dbReference type="ARBA" id="ARBA00023050"/>
    </source>
</evidence>
<evidence type="ECO:0000256" key="40">
    <source>
        <dbReference type="ARBA" id="ARBA00022986"/>
    </source>
</evidence>
<comment type="function">
    <text evidence="58">RNA-dependent RNA polymerase that performs primer-template recognition and RNA synthesis during viral replication. Initiates RNA transcription/replication at a flavin adenine dinucleotide (FAD), resulting in a 5'- FAD cap on viral RNAs. In this way, recognition of viral 5' RNA by host pattern recognition receptors can be bypassed, thereby evading activation of antiviral pathways.</text>
</comment>
<dbReference type="PROSITE" id="PS51822">
    <property type="entry name" value="HV_PV_NS3_PRO"/>
    <property type="match status" value="1"/>
</dbReference>
<keyword evidence="42" id="KW-0805">Transcription regulation</keyword>
<evidence type="ECO:0000256" key="37">
    <source>
        <dbReference type="ARBA" id="ARBA00022870"/>
    </source>
</evidence>
<evidence type="ECO:0000256" key="33">
    <source>
        <dbReference type="ARBA" id="ARBA00022833"/>
    </source>
</evidence>
<keyword evidence="23 63" id="KW-0812">Transmembrane</keyword>
<dbReference type="InterPro" id="IPR027417">
    <property type="entry name" value="P-loop_NTPase"/>
</dbReference>
<keyword evidence="15" id="KW-0597">Phosphoprotein</keyword>
<evidence type="ECO:0000256" key="13">
    <source>
        <dbReference type="ARBA" id="ARBA00022506"/>
    </source>
</evidence>
<evidence type="ECO:0000256" key="46">
    <source>
        <dbReference type="ARBA" id="ARBA00023136"/>
    </source>
</evidence>
<keyword evidence="34" id="KW-0067">ATP-binding</keyword>
<keyword evidence="13" id="KW-1168">Fusion of virus membrane with host membrane</keyword>
<dbReference type="Gene3D" id="2.40.10.120">
    <property type="match status" value="1"/>
</dbReference>
<evidence type="ECO:0000259" key="66">
    <source>
        <dbReference type="PROSITE" id="PS51693"/>
    </source>
</evidence>
<evidence type="ECO:0000256" key="29">
    <source>
        <dbReference type="ARBA" id="ARBA00022806"/>
    </source>
</evidence>
<keyword evidence="32" id="KW-1114">Inhibition of host interferon signaling pathway by virus</keyword>
<keyword evidence="22" id="KW-0808">Transferase</keyword>
<evidence type="ECO:0000256" key="39">
    <source>
        <dbReference type="ARBA" id="ARBA00022953"/>
    </source>
</evidence>
<dbReference type="GO" id="GO:0004197">
    <property type="term" value="F:cysteine-type endopeptidase activity"/>
    <property type="evidence" value="ECO:0007669"/>
    <property type="project" value="InterPro"/>
</dbReference>
<dbReference type="GO" id="GO:0039545">
    <property type="term" value="P:symbiont-mediated suppression of host cytoplasmic pattern recognition receptor signaling pathway via inhibition of MAVS activity"/>
    <property type="evidence" value="ECO:0007669"/>
    <property type="project" value="UniProtKB-KW"/>
</dbReference>
<keyword evidence="29" id="KW-0347">Helicase</keyword>
<comment type="catalytic activity">
    <reaction evidence="1">
        <text>Hydrolysis of four peptide bonds in the viral precursor polyprotein, commonly with Asp or Glu in the P6 position, Cys or Thr in P1 and Ser or Ala in P1'.</text>
        <dbReference type="EC" id="3.4.21.98"/>
    </reaction>
</comment>
<dbReference type="GO" id="GO:0044167">
    <property type="term" value="C:host cell endoplasmic reticulum membrane"/>
    <property type="evidence" value="ECO:0007669"/>
    <property type="project" value="UniProtKB-SubCell"/>
</dbReference>
<evidence type="ECO:0000256" key="9">
    <source>
        <dbReference type="ARBA" id="ARBA00020107"/>
    </source>
</evidence>
<keyword evidence="40" id="KW-1097">Inhibition of host MAVS by virus</keyword>
<dbReference type="InterPro" id="IPR043128">
    <property type="entry name" value="Rev_trsase/Diguanyl_cyclase"/>
</dbReference>
<keyword evidence="37" id="KW-1043">Host membrane</keyword>
<evidence type="ECO:0000256" key="47">
    <source>
        <dbReference type="ARBA" id="ARBA00023139"/>
    </source>
</evidence>
<evidence type="ECO:0000256" key="20">
    <source>
        <dbReference type="ARBA" id="ARBA00022632"/>
    </source>
</evidence>
<keyword evidence="36" id="KW-0946">Virion</keyword>
<evidence type="ECO:0000256" key="10">
    <source>
        <dbReference type="ARBA" id="ARBA00022448"/>
    </source>
</evidence>
<evidence type="ECO:0000256" key="31">
    <source>
        <dbReference type="ARBA" id="ARBA00022825"/>
    </source>
</evidence>
<comment type="function">
    <text evidence="59">Cysteine protease required for the proteolytic auto-cleavage between the non-structural proteins NS2 and NS3. The N-terminus of NS3 is required for the function of NS2 protease (active region NS2-3). Promotes the initiation of viral particle assembly by mediating the interaction between structural and non-structural proteins.</text>
</comment>
<evidence type="ECO:0000256" key="58">
    <source>
        <dbReference type="ARBA" id="ARBA00046032"/>
    </source>
</evidence>
<evidence type="ECO:0000256" key="48">
    <source>
        <dbReference type="ARBA" id="ARBA00023163"/>
    </source>
</evidence>
<evidence type="ECO:0000256" key="1">
    <source>
        <dbReference type="ARBA" id="ARBA00001117"/>
    </source>
</evidence>
<dbReference type="Pfam" id="PF00998">
    <property type="entry name" value="RdRP_3"/>
    <property type="match status" value="1"/>
</dbReference>
<dbReference type="GO" id="GO:0019028">
    <property type="term" value="C:viral capsid"/>
    <property type="evidence" value="ECO:0007669"/>
    <property type="project" value="UniProtKB-KW"/>
</dbReference>
<dbReference type="InterPro" id="IPR043504">
    <property type="entry name" value="Peptidase_S1_PA_chymotrypsin"/>
</dbReference>
<evidence type="ECO:0000256" key="24">
    <source>
        <dbReference type="ARBA" id="ARBA00022695"/>
    </source>
</evidence>
<organism evidence="68">
    <name type="scientific">Theiler's disease-associated virus</name>
    <dbReference type="NCBI Taxonomy" id="1307119"/>
    <lineage>
        <taxon>Viruses</taxon>
        <taxon>Riboviria</taxon>
        <taxon>Orthornavirae</taxon>
        <taxon>Kitrinoviricota</taxon>
        <taxon>Flasuviricetes</taxon>
        <taxon>Amarillovirales</taxon>
        <taxon>Flaviviridae</taxon>
        <taxon>Pegivirus</taxon>
        <taxon>Pegivirus equi</taxon>
    </lineage>
</organism>
<keyword evidence="48" id="KW-0804">Transcription</keyword>
<evidence type="ECO:0000259" key="67">
    <source>
        <dbReference type="PROSITE" id="PS51822"/>
    </source>
</evidence>
<dbReference type="InterPro" id="IPR000745">
    <property type="entry name" value="HCV_NS4a"/>
</dbReference>
<keyword evidence="21" id="KW-0645">Protease</keyword>
<evidence type="ECO:0000256" key="36">
    <source>
        <dbReference type="ARBA" id="ARBA00022844"/>
    </source>
</evidence>
<accession>A0A2Z4FSX6</accession>
<dbReference type="GO" id="GO:0006508">
    <property type="term" value="P:proteolysis"/>
    <property type="evidence" value="ECO:0007669"/>
    <property type="project" value="UniProtKB-KW"/>
</dbReference>
<feature type="domain" description="RdRp catalytic" evidence="64">
    <location>
        <begin position="2800"/>
        <end position="2914"/>
    </location>
</feature>
<evidence type="ECO:0000256" key="60">
    <source>
        <dbReference type="ARBA" id="ARBA00047631"/>
    </source>
</evidence>
<dbReference type="GO" id="GO:0039654">
    <property type="term" value="P:fusion of virus membrane with host endosome membrane"/>
    <property type="evidence" value="ECO:0007669"/>
    <property type="project" value="UniProtKB-KW"/>
</dbReference>
<keyword evidence="46 63" id="KW-0472">Membrane</keyword>
<evidence type="ECO:0000256" key="4">
    <source>
        <dbReference type="ARBA" id="ARBA00004147"/>
    </source>
</evidence>
<evidence type="ECO:0000256" key="54">
    <source>
        <dbReference type="ARBA" id="ARBA00023280"/>
    </source>
</evidence>
<dbReference type="Pfam" id="PF01538">
    <property type="entry name" value="HCV_NS2"/>
    <property type="match status" value="1"/>
</dbReference>
<keyword evidence="30" id="KW-0788">Thiol protease</keyword>
<keyword evidence="39" id="KW-0693">Viral RNA replication</keyword>
<sequence>MASFLLLVFLCGAGAIRAPASHKCSFEGRFYLSNCCDPKDILLCTYDFCVTRIGCHVCTDVCWNVSRPGISVRPGSGDVEPDLKGFFSVAAVGGYAASLIGLGEPYSVGLLGLTILYRIDTGVPDGLRCDRPCNVSVPVWPSSLEGMRVLWEVVWGLLYRIPHMIWSAFNVFDVWLLGLVILLTLEGRWHLAIMLVLAAGLSTSNAELRGEPWDSCTCKGVVGLRHLNETTSPCLCENGLWYYDAGTPGLTSFERGGGYCPSRPVRRSGCSLWCQWGSWVTIYPPSWPNGRHSWLCNWRCWCNGRRCWITCLVDARRHWCGSCVRDCWAETADDTLTFGNCGTGPRVTANLTAFPLHYGQKSTVALATKMVLTAKLQPLWRNLNTTIMCSVIRTSVHCFSCIGLPSPPAGLWERVPGDPISDCEGVQVSTGKRTPTCPTKPRWNATVHVCPGYAFYSPAYDDGELHVAGYWQWLLAGRTIHFWFLVDFLLVYLFLMHLSGARITPFLALALWIHLRGGVFGSPTPIPGCKNKNEAIHNYTHCVQALGHAISVVGEASANYAGHWLLQGPFTGLSWIVNATSSAFNITSHALTSVGSTLSSLAEAWIPLGGASHPLAPSTGSLAAAILAPCASCAPAAWFSAAPMLGWAFRYPAWHESIMALLLVLIYMRFAGVARLAALVTWKLTRNFGAVGVLVLLVLARRKTSALGYEICIPLTGEGDWDWLDFSSWLLSFLFAWAMLALASLTPAMKKRKLRWYSRWAWCYSRFISWVDHTPFNGVDPLSRKASYYWLFAGLVWPNEVAVVVASYVLIAVAVDLTDILLETLLLSNPDLGRLAVLCDTIAGLRSPWFLQWVLERAARRGIYLYHHQGHLSARLAQYLRELDGALEPARVTPQDCEFVRDAQRILECGRNYRGKAVVARNGDTVIIGAVRGAWELPPGFVLTAPLMLRSVGRGVWQTLVTSMMGKDKEDHTGNVLILGTAATRSMGTCVGGVVYTTFHSSNGRTLAGPTGPLNPRWWSPSDDTAVYPMPVGCRSLEICGCGARSAWVLRKDGALVHGELFPGREIRLDVAGRVADFKGASGSPILCDQGHAMGMLTAVSHRGPEVHSALFVKPWDSVPRDAQTVTDVGAPPAVPGKGNYEERSLFLPTGTGKSTIVPANYAKSGHKTLVLNPSVATVAAMGPYMKDKMGITPSIFAGHGPTAISRNTGSNLVYATYGRFLAKHKQLLDGVSVILCDECHSSDPTVLLGIGLVRSEAKKAGVNLVLFGTATPPGYATVPHKNITEAPVGTDGDIPFYGFYLKSTNYTTGRHLIFVHSKSEAERVASALTAKGVKAMFHYSGRDPTAIPATGSLTVVATDALNTGYTGDFDTVTDCNVAVQEEVTVDLEPTFTISLRTRPATADLRAQRRGRCGRGRPGLYRYCIASSPPCGTVPSGAVWAAFDAALTWYDIQPAAAARLIGLFAECPYTGHIGVNLQDPQRVFEVLAPFALTPDVVRARNAGVSWPLLVGVQRSECKRCASGPPSNAPHWQGLVGDCAVPLLYALETQRPERVIRSPLVDQLAAALGDSVTETSSGPILLAGLALAAAAAIADYTGTLVVVGTFDVRPGGAPRPPQSRDLPGGLSSGQPQSDGEGPPPPRRTDQLTDSQTLDALQDVMTQTSWECLDYCYRVATGTLAPRTADALESGARWLREACCGTNPPASPFPGGWGVTQPLPIGHLAVKAWQTLLNNLGTAISLVTAAWAAGSSPPLACIASALLGLQSALPLDVRLPAALLAGAGGTLFGDAATGLGMAASFMLGGTVGTAGPFMFLLEVLGGYESTVVGASLAFDLFSGNASMSDLVYLIPALGSPGPAVAGFAVGFVLHLALGKAPSRAWLNRLLTLLPRSVALPQDFFLEEDVRARASELLRSLSISRSVSKLLASVGDKYITRTSGSLFWEVAATVISWFRRLLDWVTSCVKDRMPSVPVPMLTCQAAYTGPWVGTGTVTGRCGCGAAISADFEEGVRVRWHTTSYFCRGYFARGIPLNTLGTTSGPRPAPKLVGHRAIHPVGLTGYVEVLRAETGDVTITRTTEHDLTRDQLLHALRQPPYQVDGVVCSLRYSASLIAMIYGSGAVVDYEGRAITLPHTVPGDGVNPEYIGTVALEGDAVREAMAEPEVWHDTTDRFSDSVEPEELERLTLGSEVELPPLDPEGPGVVPTERTFFVASNPQGEVAIERDVETLTPPIPPVPPLAPLPTRPAVLPPPPSDSGPLGTSDYPATYSDTGSMPPLEGELRGSGASTPIFWQEPTRFSHVPTSISVESTDRSIAQGLLDSVGSSGEALAVATEVVNRSLLTPALCHEALHGSGALVASLPPPDPEVASVASTPEPDTIHGTVAVAARTALGTVAAALSAATGNGSGEASPVLPEPQVRVVHLTAPCFNHDGDVLCTSADITLAGVLVHAGGRFNHRHSFWVNGVRRRGTTRVASLCDTAISVTVRCNSPSGSSCSQTSLPAAEAAPRSPSPRAPRGVHISWTCCQNRSYRGFYSGNFTIADICDGFAIFPDSSHLFFHGNRVLSLETRVEELEGDQIEIQYTCRHETEPVSRCVRSYIWYGVPLRVGESRPVPVTRPIGSFMRADATRAYVTQMSEVGNRIEKVTIEQTIALEDQFLMDRYNLALARAKNGGPYRGWSYEEAVAKVRPRAAAGHNVKLSVADLKTPAGRKIVEDTVQSIAGERDEHPFMLTAKSEVFFQDKKTRKPPRLLCYPSLEFRVAEKMILGDPGLVAKAVLGDAYGFQYTPQQRVKKLLSLWDEKQIPIAITVDAKCFDSTITAFDVDREAEIYAIAHEKPDLVRALHRHYKAGPMVNREGVEVGYRNCRPSGIYTTSASNSITCWIKVGAACRKIGLRNPSFLIHGDDCVIIAERGEEDPTPALRAALMEYGYDSDPVLHASLDEAESASTFLAECTAGYDRRKIYFLSTDFRKVLARATSEYGDPVASACGYTLLYPWHPLTRWVLMAQVIGLPFLRGASVDEAITCEVAGNRLTFPLKQLPSILVALHGPECLRVVSDSNKTLRETNNALQALRMRGLSWYRKRTIALRLKMIRAGGQWAKLAKALIWPPSAYIPTLEVETFDATQLLDIMSRPYNSLELQIGKPIRRSLTGLLVSRVCSFFGSDIPATLAERYALGLVLVGWALAGYWLLFWV</sequence>
<keyword evidence="20" id="KW-1090">Inhibition of host innate immune response by virus</keyword>
<dbReference type="Gene3D" id="2.20.25.210">
    <property type="entry name" value="Hepatitis C NS5A, domain 1B"/>
    <property type="match status" value="1"/>
</dbReference>
<feature type="transmembrane region" description="Helical" evidence="63">
    <location>
        <begin position="729"/>
        <end position="749"/>
    </location>
</feature>
<evidence type="ECO:0000256" key="8">
    <source>
        <dbReference type="ARBA" id="ARBA00004407"/>
    </source>
</evidence>
<feature type="region of interest" description="Disordered" evidence="62">
    <location>
        <begin position="2485"/>
        <end position="2512"/>
    </location>
</feature>
<keyword evidence="49" id="KW-0325">Glycoprotein</keyword>
<dbReference type="SUPFAM" id="SSF56672">
    <property type="entry name" value="DNA/RNA polymerases"/>
    <property type="match status" value="1"/>
</dbReference>
<dbReference type="InterPro" id="IPR038170">
    <property type="entry name" value="NS5A_1a_sf"/>
</dbReference>
<keyword evidence="31" id="KW-0720">Serine protease</keyword>
<keyword evidence="55" id="KW-0449">Lipoprotein</keyword>
<dbReference type="GO" id="GO:0039694">
    <property type="term" value="P:viral RNA genome replication"/>
    <property type="evidence" value="ECO:0007669"/>
    <property type="project" value="InterPro"/>
</dbReference>
<comment type="catalytic activity">
    <reaction evidence="60">
        <text>a ribonucleoside 5'-triphosphate + H2O = a ribonucleoside 5'-diphosphate + phosphate + H(+)</text>
        <dbReference type="Rhea" id="RHEA:23680"/>
        <dbReference type="ChEBI" id="CHEBI:15377"/>
        <dbReference type="ChEBI" id="CHEBI:15378"/>
        <dbReference type="ChEBI" id="CHEBI:43474"/>
        <dbReference type="ChEBI" id="CHEBI:57930"/>
        <dbReference type="ChEBI" id="CHEBI:61557"/>
        <dbReference type="EC" id="3.6.1.15"/>
    </reaction>
</comment>
<evidence type="ECO:0000256" key="16">
    <source>
        <dbReference type="ARBA" id="ARBA00022561"/>
    </source>
</evidence>
<keyword evidence="14" id="KW-1170">Fusion of virus membrane with host endosomal membrane</keyword>
<feature type="domain" description="Helicase ATP-binding" evidence="65">
    <location>
        <begin position="1135"/>
        <end position="1291"/>
    </location>
</feature>
<keyword evidence="27" id="KW-0378">Hydrolase</keyword>
<dbReference type="InterPro" id="IPR014001">
    <property type="entry name" value="Helicase_ATP-bd"/>
</dbReference>
<evidence type="ECO:0000256" key="27">
    <source>
        <dbReference type="ARBA" id="ARBA00022801"/>
    </source>
</evidence>
<evidence type="ECO:0000256" key="14">
    <source>
        <dbReference type="ARBA" id="ARBA00022510"/>
    </source>
</evidence>
<dbReference type="InterPro" id="IPR011492">
    <property type="entry name" value="Flavi_DEAD"/>
</dbReference>
<evidence type="ECO:0000256" key="26">
    <source>
        <dbReference type="ARBA" id="ARBA00022741"/>
    </source>
</evidence>
<evidence type="ECO:0000256" key="30">
    <source>
        <dbReference type="ARBA" id="ARBA00022807"/>
    </source>
</evidence>
<evidence type="ECO:0000259" key="65">
    <source>
        <dbReference type="PROSITE" id="PS51192"/>
    </source>
</evidence>
<evidence type="ECO:0000256" key="61">
    <source>
        <dbReference type="ARBA" id="ARBA00047984"/>
    </source>
</evidence>
<evidence type="ECO:0000256" key="23">
    <source>
        <dbReference type="ARBA" id="ARBA00022692"/>
    </source>
</evidence>
<feature type="compositionally biased region" description="Pro residues" evidence="62">
    <location>
        <begin position="2227"/>
        <end position="2251"/>
    </location>
</feature>
<feature type="domain" description="Peptidase S29" evidence="67">
    <location>
        <begin position="944"/>
        <end position="1125"/>
    </location>
</feature>
<keyword evidence="28" id="KW-1161">Viral attachment to host cell</keyword>
<dbReference type="CDD" id="cd23203">
    <property type="entry name" value="Pegivirus_RdRp"/>
    <property type="match status" value="1"/>
</dbReference>
<evidence type="ECO:0000256" key="15">
    <source>
        <dbReference type="ARBA" id="ARBA00022553"/>
    </source>
</evidence>
<dbReference type="GO" id="GO:0005524">
    <property type="term" value="F:ATP binding"/>
    <property type="evidence" value="ECO:0007669"/>
    <property type="project" value="UniProtKB-KW"/>
</dbReference>
<keyword evidence="25" id="KW-0479">Metal-binding</keyword>
<evidence type="ECO:0000256" key="28">
    <source>
        <dbReference type="ARBA" id="ARBA00022804"/>
    </source>
</evidence>
<evidence type="ECO:0000256" key="21">
    <source>
        <dbReference type="ARBA" id="ARBA00022670"/>
    </source>
</evidence>
<dbReference type="GO" id="GO:0039502">
    <property type="term" value="P:symbiont-mediated suppression of host type I interferon-mediated signaling pathway"/>
    <property type="evidence" value="ECO:0007669"/>
    <property type="project" value="UniProtKB-KW"/>
</dbReference>
<evidence type="ECO:0000256" key="19">
    <source>
        <dbReference type="ARBA" id="ARBA00022595"/>
    </source>
</evidence>
<comment type="cofactor">
    <cofactor evidence="3">
        <name>Zn(2+)</name>
        <dbReference type="ChEBI" id="CHEBI:29105"/>
    </cofactor>
</comment>
<keyword evidence="26" id="KW-0547">Nucleotide-binding</keyword>
<evidence type="ECO:0000256" key="2">
    <source>
        <dbReference type="ARBA" id="ARBA00001946"/>
    </source>
</evidence>
<dbReference type="GO" id="GO:0017111">
    <property type="term" value="F:ribonucleoside triphosphate phosphatase activity"/>
    <property type="evidence" value="ECO:0007669"/>
    <property type="project" value="UniProtKB-EC"/>
</dbReference>
<evidence type="ECO:0000256" key="42">
    <source>
        <dbReference type="ARBA" id="ARBA00023015"/>
    </source>
</evidence>
<evidence type="ECO:0000256" key="35">
    <source>
        <dbReference type="ARBA" id="ARBA00022842"/>
    </source>
</evidence>
<dbReference type="GO" id="GO:0019087">
    <property type="term" value="P:symbiont-mediated transformation of host cell"/>
    <property type="evidence" value="ECO:0007669"/>
    <property type="project" value="InterPro"/>
</dbReference>
<protein>
    <recommendedName>
        <fullName evidence="9">Genome polyprotein</fullName>
    </recommendedName>
</protein>
<keyword evidence="44" id="KW-1072">Activation of host autophagy by virus</keyword>
<dbReference type="Gene3D" id="3.30.70.270">
    <property type="match status" value="2"/>
</dbReference>
<dbReference type="Gene3D" id="2.40.10.10">
    <property type="entry name" value="Trypsin-like serine proteases"/>
    <property type="match status" value="1"/>
</dbReference>
<dbReference type="InterPro" id="IPR002166">
    <property type="entry name" value="RNA_pol_HCV"/>
</dbReference>
<keyword evidence="17" id="KW-1048">Host nucleus</keyword>
<keyword evidence="53" id="KW-0511">Multifunctional enzyme</keyword>
<dbReference type="SUPFAM" id="SSF52540">
    <property type="entry name" value="P-loop containing nucleoside triphosphate hydrolases"/>
    <property type="match status" value="2"/>
</dbReference>
<evidence type="ECO:0000256" key="59">
    <source>
        <dbReference type="ARBA" id="ARBA00046133"/>
    </source>
</evidence>
<keyword evidence="38" id="KW-0694">RNA-binding</keyword>
<dbReference type="InterPro" id="IPR001490">
    <property type="entry name" value="HCV_NS4b"/>
</dbReference>
<evidence type="ECO:0000259" key="64">
    <source>
        <dbReference type="PROSITE" id="PS50507"/>
    </source>
</evidence>
<dbReference type="GO" id="GO:0042025">
    <property type="term" value="C:host cell nucleus"/>
    <property type="evidence" value="ECO:0007669"/>
    <property type="project" value="UniProtKB-SubCell"/>
</dbReference>
<dbReference type="PROSITE" id="PS50507">
    <property type="entry name" value="RDRP_SSRNA_POS"/>
    <property type="match status" value="1"/>
</dbReference>
<evidence type="ECO:0000256" key="50">
    <source>
        <dbReference type="ARBA" id="ARBA00023184"/>
    </source>
</evidence>
<keyword evidence="52" id="KW-0922">Interferon antiviral system evasion</keyword>
<feature type="region of interest" description="Disordered" evidence="62">
    <location>
        <begin position="1610"/>
        <end position="1646"/>
    </location>
</feature>
<feature type="transmembrane region" description="Helical" evidence="63">
    <location>
        <begin position="788"/>
        <end position="815"/>
    </location>
</feature>
<evidence type="ECO:0000256" key="41">
    <source>
        <dbReference type="ARBA" id="ARBA00022989"/>
    </source>
</evidence>
<keyword evidence="16" id="KW-0167">Capsid protein</keyword>
<keyword evidence="54" id="KW-0899">Viral immunoevasion</keyword>
<dbReference type="InterPro" id="IPR004109">
    <property type="entry name" value="HepC_NS3_protease"/>
</dbReference>
<evidence type="ECO:0000256" key="7">
    <source>
        <dbReference type="ARBA" id="ARBA00004291"/>
    </source>
</evidence>
<dbReference type="PROSITE" id="PS51192">
    <property type="entry name" value="HELICASE_ATP_BIND_1"/>
    <property type="match status" value="1"/>
</dbReference>
<feature type="transmembrane region" description="Helical" evidence="63">
    <location>
        <begin position="684"/>
        <end position="700"/>
    </location>
</feature>
<feature type="transmembrane region" description="Helical" evidence="63">
    <location>
        <begin position="622"/>
        <end position="641"/>
    </location>
</feature>
<keyword evidence="18" id="KW-0945">Host-virus interaction</keyword>
<reference evidence="68" key="1">
    <citation type="submission" date="2018-03" db="EMBL/GenBank/DDBJ databases">
        <authorList>
            <person name="Keele B.F."/>
        </authorList>
    </citation>
    <scope>NUCLEOTIDE SEQUENCE</scope>
    <source>
        <strain evidence="68">H/USA</strain>
    </source>
</reference>
<name>A0A2Z4FSX6_9FLAV</name>
<dbReference type="PROSITE" id="PS51693">
    <property type="entry name" value="HCV_NS2_PRO"/>
    <property type="match status" value="1"/>
</dbReference>
<keyword evidence="50" id="KW-1038">Host endoplasmic reticulum</keyword>
<feature type="compositionally biased region" description="Low complexity" evidence="62">
    <location>
        <begin position="2495"/>
        <end position="2504"/>
    </location>
</feature>
<evidence type="ECO:0000313" key="68">
    <source>
        <dbReference type="EMBL" id="AWV91979.1"/>
    </source>
</evidence>
<evidence type="ECO:0000256" key="17">
    <source>
        <dbReference type="ARBA" id="ARBA00022562"/>
    </source>
</evidence>
<keyword evidence="19" id="KW-1162">Viral penetration into host cytoplasm</keyword>
<dbReference type="EMBL" id="MH063520">
    <property type="protein sequence ID" value="AWV91979.1"/>
    <property type="molecule type" value="Genomic_RNA"/>
</dbReference>
<proteinExistence type="predicted"/>
<evidence type="ECO:0000256" key="11">
    <source>
        <dbReference type="ARBA" id="ARBA00022482"/>
    </source>
</evidence>
<evidence type="ECO:0000256" key="49">
    <source>
        <dbReference type="ARBA" id="ARBA00023180"/>
    </source>
</evidence>
<dbReference type="Pfam" id="PF12786">
    <property type="entry name" value="GBV-C_env"/>
    <property type="match status" value="1"/>
</dbReference>
<feature type="compositionally biased region" description="Polar residues" evidence="62">
    <location>
        <begin position="2485"/>
        <end position="2494"/>
    </location>
</feature>
<dbReference type="Gene3D" id="3.40.50.300">
    <property type="entry name" value="P-loop containing nucleotide triphosphate hydrolases"/>
    <property type="match status" value="2"/>
</dbReference>
<keyword evidence="57" id="KW-0407">Ion channel</keyword>
<dbReference type="InterPro" id="IPR013193">
    <property type="entry name" value="HCV_NS5a_1B_dom"/>
</dbReference>
<dbReference type="Pfam" id="PF08301">
    <property type="entry name" value="HCV_NS5a_1b"/>
    <property type="match status" value="1"/>
</dbReference>
<evidence type="ECO:0000256" key="62">
    <source>
        <dbReference type="SAM" id="MobiDB-lite"/>
    </source>
</evidence>
<dbReference type="InterPro" id="IPR007094">
    <property type="entry name" value="RNA-dir_pol_PSvirus"/>
</dbReference>
<dbReference type="GO" id="GO:0044220">
    <property type="term" value="C:host cell perinuclear region of cytoplasm"/>
    <property type="evidence" value="ECO:0007669"/>
    <property type="project" value="UniProtKB-SubCell"/>
</dbReference>
<evidence type="ECO:0000256" key="6">
    <source>
        <dbReference type="ARBA" id="ARBA00004182"/>
    </source>
</evidence>
<dbReference type="InterPro" id="IPR009003">
    <property type="entry name" value="Peptidase_S1_PA"/>
</dbReference>
<evidence type="ECO:0000256" key="5">
    <source>
        <dbReference type="ARBA" id="ARBA00004153"/>
    </source>
</evidence>
<feature type="transmembrane region" description="Helical" evidence="63">
    <location>
        <begin position="653"/>
        <end position="672"/>
    </location>
</feature>
<keyword evidence="45" id="KW-0406">Ion transport</keyword>
<evidence type="ECO:0000256" key="53">
    <source>
        <dbReference type="ARBA" id="ARBA00023268"/>
    </source>
</evidence>
<keyword evidence="24" id="KW-0548">Nucleotidyltransferase</keyword>
<dbReference type="SUPFAM" id="SSF50494">
    <property type="entry name" value="Trypsin-like serine proteases"/>
    <property type="match status" value="1"/>
</dbReference>
<dbReference type="GO" id="GO:0015267">
    <property type="term" value="F:channel activity"/>
    <property type="evidence" value="ECO:0007669"/>
    <property type="project" value="UniProtKB-KW"/>
</dbReference>
<evidence type="ECO:0000256" key="56">
    <source>
        <dbReference type="ARBA" id="ARBA00023296"/>
    </source>
</evidence>
<dbReference type="Gene3D" id="1.10.820.10">
    <property type="entry name" value="RNA Helicase Chain A , domain 3"/>
    <property type="match status" value="1"/>
</dbReference>
<evidence type="ECO:0000256" key="25">
    <source>
        <dbReference type="ARBA" id="ARBA00022723"/>
    </source>
</evidence>
<feature type="region of interest" description="Disordered" evidence="62">
    <location>
        <begin position="2225"/>
        <end position="2260"/>
    </location>
</feature>
<dbReference type="GO" id="GO:0019062">
    <property type="term" value="P:virion attachment to host cell"/>
    <property type="evidence" value="ECO:0007669"/>
    <property type="project" value="UniProtKB-KW"/>
</dbReference>
<feature type="transmembrane region" description="Helical" evidence="63">
    <location>
        <begin position="480"/>
        <end position="497"/>
    </location>
</feature>
<keyword evidence="10" id="KW-0813">Transport</keyword>
<keyword evidence="12" id="KW-0696">RNA-directed RNA polymerase</keyword>
<comment type="subcellular location">
    <subcellularLocation>
        <location evidence="8">Host cytoplasm</location>
        <location evidence="8">Host perinuclear region</location>
    </subcellularLocation>
    <subcellularLocation>
        <location evidence="5">Host endoplasmic reticulum membrane</location>
        <topology evidence="5">Multi-pass membrane protein</topology>
    </subcellularLocation>
    <subcellularLocation>
        <location evidence="7">Host endoplasmic reticulum membrane</location>
        <topology evidence="7">Peripheral membrane protein</topology>
    </subcellularLocation>
    <subcellularLocation>
        <location evidence="4">Host nucleus</location>
    </subcellularLocation>
    <subcellularLocation>
        <location evidence="6">Virion membrane</location>
    </subcellularLocation>
</comment>
<comment type="cofactor">
    <cofactor evidence="2">
        <name>Mg(2+)</name>
        <dbReference type="ChEBI" id="CHEBI:18420"/>
    </cofactor>
</comment>
<comment type="catalytic activity">
    <reaction evidence="61">
        <text>ATP + H2O = ADP + phosphate + H(+)</text>
        <dbReference type="Rhea" id="RHEA:13065"/>
        <dbReference type="ChEBI" id="CHEBI:15377"/>
        <dbReference type="ChEBI" id="CHEBI:15378"/>
        <dbReference type="ChEBI" id="CHEBI:30616"/>
        <dbReference type="ChEBI" id="CHEBI:43474"/>
        <dbReference type="ChEBI" id="CHEBI:456216"/>
        <dbReference type="EC" id="3.6.4.13"/>
    </reaction>
</comment>
<dbReference type="Pfam" id="PF01006">
    <property type="entry name" value="HCV_NS4a"/>
    <property type="match status" value="1"/>
</dbReference>
<keyword evidence="51" id="KW-1035">Host cytoplasm</keyword>
<dbReference type="GO" id="GO:0003723">
    <property type="term" value="F:RNA binding"/>
    <property type="evidence" value="ECO:0007669"/>
    <property type="project" value="UniProtKB-KW"/>
</dbReference>
<keyword evidence="33" id="KW-0862">Zinc</keyword>
<evidence type="ECO:0000256" key="52">
    <source>
        <dbReference type="ARBA" id="ARBA00023258"/>
    </source>
</evidence>
<evidence type="ECO:0000256" key="34">
    <source>
        <dbReference type="ARBA" id="ARBA00022840"/>
    </source>
</evidence>
<evidence type="ECO:0000256" key="3">
    <source>
        <dbReference type="ARBA" id="ARBA00001947"/>
    </source>
</evidence>
<evidence type="ECO:0000256" key="57">
    <source>
        <dbReference type="ARBA" id="ARBA00023303"/>
    </source>
</evidence>
<evidence type="ECO:0000256" key="22">
    <source>
        <dbReference type="ARBA" id="ARBA00022679"/>
    </source>
</evidence>
<dbReference type="InterPro" id="IPR002518">
    <property type="entry name" value="HCV_NS2"/>
</dbReference>
<dbReference type="GO" id="GO:0003968">
    <property type="term" value="F:RNA-directed RNA polymerase activity"/>
    <property type="evidence" value="ECO:0007669"/>
    <property type="project" value="UniProtKB-KW"/>
</dbReference>
<keyword evidence="35" id="KW-0460">Magnesium</keyword>
<dbReference type="GO" id="GO:0039520">
    <property type="term" value="P:symbiont-mediated activation of host autophagy"/>
    <property type="evidence" value="ECO:0007669"/>
    <property type="project" value="UniProtKB-KW"/>
</dbReference>
<dbReference type="GO" id="GO:0004252">
    <property type="term" value="F:serine-type endopeptidase activity"/>
    <property type="evidence" value="ECO:0007669"/>
    <property type="project" value="InterPro"/>
</dbReference>
<dbReference type="SMART" id="SM00487">
    <property type="entry name" value="DEXDc"/>
    <property type="match status" value="1"/>
</dbReference>